<dbReference type="Pfam" id="PF18143">
    <property type="entry name" value="HAD_SAK_2"/>
    <property type="match status" value="1"/>
</dbReference>
<dbReference type="RefSeq" id="XP_002296731.1">
    <property type="nucleotide sequence ID" value="XM_002296695.1"/>
</dbReference>
<accession>B8LCN7</accession>
<evidence type="ECO:0000313" key="1">
    <source>
        <dbReference type="EMBL" id="EED86932.1"/>
    </source>
</evidence>
<gene>
    <name evidence="1" type="ORF">THAPSDRAFT_25150</name>
</gene>
<reference evidence="1 2" key="2">
    <citation type="journal article" date="2008" name="Nature">
        <title>The Phaeodactylum genome reveals the evolutionary history of diatom genomes.</title>
        <authorList>
            <person name="Bowler C."/>
            <person name="Allen A.E."/>
            <person name="Badger J.H."/>
            <person name="Grimwood J."/>
            <person name="Jabbari K."/>
            <person name="Kuo A."/>
            <person name="Maheswari U."/>
            <person name="Martens C."/>
            <person name="Maumus F."/>
            <person name="Otillar R.P."/>
            <person name="Rayko E."/>
            <person name="Salamov A."/>
            <person name="Vandepoele K."/>
            <person name="Beszteri B."/>
            <person name="Gruber A."/>
            <person name="Heijde M."/>
            <person name="Katinka M."/>
            <person name="Mock T."/>
            <person name="Valentin K."/>
            <person name="Verret F."/>
            <person name="Berges J.A."/>
            <person name="Brownlee C."/>
            <person name="Cadoret J.P."/>
            <person name="Chiovitti A."/>
            <person name="Choi C.J."/>
            <person name="Coesel S."/>
            <person name="De Martino A."/>
            <person name="Detter J.C."/>
            <person name="Durkin C."/>
            <person name="Falciatore A."/>
            <person name="Fournet J."/>
            <person name="Haruta M."/>
            <person name="Huysman M.J."/>
            <person name="Jenkins B.D."/>
            <person name="Jiroutova K."/>
            <person name="Jorgensen R.E."/>
            <person name="Joubert Y."/>
            <person name="Kaplan A."/>
            <person name="Kroger N."/>
            <person name="Kroth P.G."/>
            <person name="La Roche J."/>
            <person name="Lindquist E."/>
            <person name="Lommer M."/>
            <person name="Martin-Jezequel V."/>
            <person name="Lopez P.J."/>
            <person name="Lucas S."/>
            <person name="Mangogna M."/>
            <person name="McGinnis K."/>
            <person name="Medlin L.K."/>
            <person name="Montsant A."/>
            <person name="Oudot-Le Secq M.P."/>
            <person name="Napoli C."/>
            <person name="Obornik M."/>
            <person name="Parker M.S."/>
            <person name="Petit J.L."/>
            <person name="Porcel B.M."/>
            <person name="Poulsen N."/>
            <person name="Robison M."/>
            <person name="Rychlewski L."/>
            <person name="Rynearson T.A."/>
            <person name="Schmutz J."/>
            <person name="Shapiro H."/>
            <person name="Siaut M."/>
            <person name="Stanley M."/>
            <person name="Sussman M.R."/>
            <person name="Taylor A.R."/>
            <person name="Vardi A."/>
            <person name="von Dassow P."/>
            <person name="Vyverman W."/>
            <person name="Willis A."/>
            <person name="Wyrwicz L.S."/>
            <person name="Rokhsar D.S."/>
            <person name="Weissenbach J."/>
            <person name="Armbrust E.V."/>
            <person name="Green B.R."/>
            <person name="Van de Peer Y."/>
            <person name="Grigoriev I.V."/>
        </authorList>
    </citation>
    <scope>NUCLEOTIDE SEQUENCE [LARGE SCALE GENOMIC DNA]</scope>
    <source>
        <strain evidence="1 2">CCMP1335</strain>
    </source>
</reference>
<dbReference type="KEGG" id="tps:THAPSDRAFT_25150"/>
<dbReference type="InParanoid" id="B8LCN7"/>
<dbReference type="OMA" id="WRCFEDY"/>
<dbReference type="eggNOG" id="ENOG502SEM3">
    <property type="taxonomic scope" value="Eukaryota"/>
</dbReference>
<dbReference type="EMBL" id="DS999417">
    <property type="protein sequence ID" value="EED86932.1"/>
    <property type="molecule type" value="Genomic_DNA"/>
</dbReference>
<protein>
    <recommendedName>
        <fullName evidence="3">FCP1 homology domain-containing protein</fullName>
    </recommendedName>
</protein>
<dbReference type="GeneID" id="7442539"/>
<proteinExistence type="predicted"/>
<dbReference type="HOGENOM" id="CLU_1211917_0_0_1"/>
<dbReference type="Proteomes" id="UP000001449">
    <property type="component" value="Chromosome 16"/>
</dbReference>
<dbReference type="AlphaFoldDB" id="B8LCN7"/>
<sequence>MASNPIIFLDIDGVLNTTKHNTQIVLQPLFVQRLKHIIEITKARVVLTTFWRHFHEYITYVLHRQGINVAECILPLPMGATRGKQCTKNFLRFHQIKQLQNNITDESIEMDDYDGSETMIGRSAEDEGEYASRAEEIEAWLRNYGERYLGVRDDTITGDDAERGPPGYEFHPTHWKYVILDDRPSAAKRDTPLFDRFVFTNTKLGLTEEDTTKAIQLLLRGPKKEICET</sequence>
<reference evidence="1 2" key="1">
    <citation type="journal article" date="2004" name="Science">
        <title>The genome of the diatom Thalassiosira pseudonana: ecology, evolution, and metabolism.</title>
        <authorList>
            <person name="Armbrust E.V."/>
            <person name="Berges J.A."/>
            <person name="Bowler C."/>
            <person name="Green B.R."/>
            <person name="Martinez D."/>
            <person name="Putnam N.H."/>
            <person name="Zhou S."/>
            <person name="Allen A.E."/>
            <person name="Apt K.E."/>
            <person name="Bechner M."/>
            <person name="Brzezinski M.A."/>
            <person name="Chaal B.K."/>
            <person name="Chiovitti A."/>
            <person name="Davis A.K."/>
            <person name="Demarest M.S."/>
            <person name="Detter J.C."/>
            <person name="Glavina T."/>
            <person name="Goodstein D."/>
            <person name="Hadi M.Z."/>
            <person name="Hellsten U."/>
            <person name="Hildebrand M."/>
            <person name="Jenkins B.D."/>
            <person name="Jurka J."/>
            <person name="Kapitonov V.V."/>
            <person name="Kroger N."/>
            <person name="Lau W.W."/>
            <person name="Lane T.W."/>
            <person name="Larimer F.W."/>
            <person name="Lippmeier J.C."/>
            <person name="Lucas S."/>
            <person name="Medina M."/>
            <person name="Montsant A."/>
            <person name="Obornik M."/>
            <person name="Parker M.S."/>
            <person name="Palenik B."/>
            <person name="Pazour G.J."/>
            <person name="Richardson P.M."/>
            <person name="Rynearson T.A."/>
            <person name="Saito M.A."/>
            <person name="Schwartz D.C."/>
            <person name="Thamatrakoln K."/>
            <person name="Valentin K."/>
            <person name="Vardi A."/>
            <person name="Wilkerson F.P."/>
            <person name="Rokhsar D.S."/>
        </authorList>
    </citation>
    <scope>NUCLEOTIDE SEQUENCE [LARGE SCALE GENOMIC DNA]</scope>
    <source>
        <strain evidence="1 2">CCMP1335</strain>
    </source>
</reference>
<dbReference type="PaxDb" id="35128-Thaps25150"/>
<keyword evidence="2" id="KW-1185">Reference proteome</keyword>
<organism evidence="1 2">
    <name type="scientific">Thalassiosira pseudonana</name>
    <name type="common">Marine diatom</name>
    <name type="synonym">Cyclotella nana</name>
    <dbReference type="NCBI Taxonomy" id="35128"/>
    <lineage>
        <taxon>Eukaryota</taxon>
        <taxon>Sar</taxon>
        <taxon>Stramenopiles</taxon>
        <taxon>Ochrophyta</taxon>
        <taxon>Bacillariophyta</taxon>
        <taxon>Coscinodiscophyceae</taxon>
        <taxon>Thalassiosirophycidae</taxon>
        <taxon>Thalassiosirales</taxon>
        <taxon>Thalassiosiraceae</taxon>
        <taxon>Thalassiosira</taxon>
    </lineage>
</organism>
<evidence type="ECO:0000313" key="2">
    <source>
        <dbReference type="Proteomes" id="UP000001449"/>
    </source>
</evidence>
<name>B8LCN7_THAPS</name>
<evidence type="ECO:0008006" key="3">
    <source>
        <dbReference type="Google" id="ProtNLM"/>
    </source>
</evidence>